<keyword evidence="5" id="KW-0812">Transmembrane</keyword>
<sequence length="630" mass="68716">MSAKLKIMLSIMGLTVMLIMTTSFLSWKNFEASSTIGYKKQLGYKSQLIADTIGQKINRYFDILNVVSNELSFDERGQVDISRAITTLHSAMSSTKVTNIYFSLADGTSYSSKTNGIIENFNAKTKQREWFLKAMSGEDKIITRPYLASTGDQVMSLATPIYKQGKIVGVVALNILVEDLTRFTEQLTTNNKIFVTREDGFILAAQNASLIGRNIFNEIPAFANRDTTREESFEYIYENTEFLAAGAKINDLGWSVWAWDKETNVNQDSKDNLTETLITSLTLLLICAGCVYYVVEVLVYRPLGGEPSEIEATVAKVASGDFTAIKQQQGKAIGINAAVNDMVNELSTTIETIRNSSNDLFTFAEGITSAADSVNASSASQMEQLEQTSTAMNEMSVAVDEVAQNAHRASEAAMQAAQEAQSGNQTFDTVNQSIVSLSQGIQEVSDVINTVGEKTSSIGTVLDVIKDIADQTNLLALNAAIEAARAGEQGRGFAVVADEVRNLANRTQQSTNEIQEVITSLQHEANSSMDMMQTNREASNVTMENAKRAQASLNEISSSITVIEDMNTQIATATEEQTLVAGEINQSIVDVNDKARETHNLSASNQEKASELIALSEKLTQAVSAFKLNR</sequence>
<reference evidence="7 8" key="1">
    <citation type="submission" date="2019-09" db="EMBL/GenBank/DDBJ databases">
        <title>Draft genome sequencing and comparative genomics of hatchery-associated Vibrios.</title>
        <authorList>
            <person name="Kehlet-Delgado H."/>
            <person name="Mueller R.S."/>
        </authorList>
    </citation>
    <scope>NUCLEOTIDE SEQUENCE [LARGE SCALE GENOMIC DNA]</scope>
    <source>
        <strain evidence="7 8">00-90-10</strain>
    </source>
</reference>
<name>A0A7Y3YPK4_9VIBR</name>
<accession>A0A7Y3YPK4</accession>
<gene>
    <name evidence="7" type="ORF">F0245_13285</name>
</gene>
<dbReference type="Gene3D" id="3.30.450.20">
    <property type="entry name" value="PAS domain"/>
    <property type="match status" value="2"/>
</dbReference>
<organism evidence="7 8">
    <name type="scientific">Vibrio chagasii</name>
    <dbReference type="NCBI Taxonomy" id="170679"/>
    <lineage>
        <taxon>Bacteria</taxon>
        <taxon>Pseudomonadati</taxon>
        <taxon>Pseudomonadota</taxon>
        <taxon>Gammaproteobacteria</taxon>
        <taxon>Vibrionales</taxon>
        <taxon>Vibrionaceae</taxon>
        <taxon>Vibrio</taxon>
    </lineage>
</organism>
<evidence type="ECO:0000256" key="2">
    <source>
        <dbReference type="ARBA" id="ARBA00023224"/>
    </source>
</evidence>
<dbReference type="InterPro" id="IPR004089">
    <property type="entry name" value="MCPsignal_dom"/>
</dbReference>
<proteinExistence type="inferred from homology"/>
<protein>
    <submittedName>
        <fullName evidence="7">Methyl-accepting chemotaxis protein</fullName>
    </submittedName>
</protein>
<dbReference type="CDD" id="cd11386">
    <property type="entry name" value="MCP_signal"/>
    <property type="match status" value="1"/>
</dbReference>
<dbReference type="SUPFAM" id="SSF58104">
    <property type="entry name" value="Methyl-accepting chemotaxis protein (MCP) signaling domain"/>
    <property type="match status" value="1"/>
</dbReference>
<dbReference type="GO" id="GO:0007165">
    <property type="term" value="P:signal transduction"/>
    <property type="evidence" value="ECO:0007669"/>
    <property type="project" value="UniProtKB-KW"/>
</dbReference>
<dbReference type="CDD" id="cd18774">
    <property type="entry name" value="PDC2_HK_sensor"/>
    <property type="match status" value="1"/>
</dbReference>
<evidence type="ECO:0000256" key="3">
    <source>
        <dbReference type="ARBA" id="ARBA00029447"/>
    </source>
</evidence>
<dbReference type="SUPFAM" id="SSF103190">
    <property type="entry name" value="Sensory domain-like"/>
    <property type="match status" value="1"/>
</dbReference>
<dbReference type="PANTHER" id="PTHR32089">
    <property type="entry name" value="METHYL-ACCEPTING CHEMOTAXIS PROTEIN MCPB"/>
    <property type="match status" value="1"/>
</dbReference>
<dbReference type="CDD" id="cd18773">
    <property type="entry name" value="PDC1_HK_sensor"/>
    <property type="match status" value="1"/>
</dbReference>
<dbReference type="GO" id="GO:0005886">
    <property type="term" value="C:plasma membrane"/>
    <property type="evidence" value="ECO:0007669"/>
    <property type="project" value="UniProtKB-SubCell"/>
</dbReference>
<dbReference type="Gene3D" id="1.10.287.950">
    <property type="entry name" value="Methyl-accepting chemotaxis protein"/>
    <property type="match status" value="1"/>
</dbReference>
<keyword evidence="5" id="KW-1133">Transmembrane helix</keyword>
<dbReference type="RefSeq" id="WP_171368059.1">
    <property type="nucleotide sequence ID" value="NZ_VTXW01000011.1"/>
</dbReference>
<dbReference type="FunFam" id="1.10.287.950:FF:000001">
    <property type="entry name" value="Methyl-accepting chemotaxis sensory transducer"/>
    <property type="match status" value="1"/>
</dbReference>
<comment type="subcellular location">
    <subcellularLocation>
        <location evidence="1">Cell inner membrane</location>
    </subcellularLocation>
</comment>
<dbReference type="Proteomes" id="UP000525336">
    <property type="component" value="Unassembled WGS sequence"/>
</dbReference>
<evidence type="ECO:0000259" key="6">
    <source>
        <dbReference type="PROSITE" id="PS50111"/>
    </source>
</evidence>
<evidence type="ECO:0000256" key="1">
    <source>
        <dbReference type="ARBA" id="ARBA00004533"/>
    </source>
</evidence>
<evidence type="ECO:0000256" key="5">
    <source>
        <dbReference type="SAM" id="Phobius"/>
    </source>
</evidence>
<keyword evidence="5" id="KW-0472">Membrane</keyword>
<dbReference type="InterPro" id="IPR029151">
    <property type="entry name" value="Sensor-like_sf"/>
</dbReference>
<evidence type="ECO:0000256" key="4">
    <source>
        <dbReference type="PROSITE-ProRule" id="PRU00284"/>
    </source>
</evidence>
<feature type="transmembrane region" description="Helical" evidence="5">
    <location>
        <begin position="7"/>
        <end position="27"/>
    </location>
</feature>
<feature type="domain" description="Methyl-accepting transducer" evidence="6">
    <location>
        <begin position="356"/>
        <end position="592"/>
    </location>
</feature>
<evidence type="ECO:0000313" key="7">
    <source>
        <dbReference type="EMBL" id="NOH34321.1"/>
    </source>
</evidence>
<dbReference type="GO" id="GO:0006935">
    <property type="term" value="P:chemotaxis"/>
    <property type="evidence" value="ECO:0007669"/>
    <property type="project" value="UniProtKB-ARBA"/>
</dbReference>
<comment type="similarity">
    <text evidence="3">Belongs to the methyl-accepting chemotaxis (MCP) protein family.</text>
</comment>
<dbReference type="PANTHER" id="PTHR32089:SF120">
    <property type="entry name" value="METHYL-ACCEPTING CHEMOTAXIS PROTEIN TLPQ"/>
    <property type="match status" value="1"/>
</dbReference>
<dbReference type="PROSITE" id="PS50111">
    <property type="entry name" value="CHEMOTAXIS_TRANSDUC_2"/>
    <property type="match status" value="1"/>
</dbReference>
<evidence type="ECO:0000313" key="8">
    <source>
        <dbReference type="Proteomes" id="UP000525336"/>
    </source>
</evidence>
<dbReference type="SMART" id="SM00283">
    <property type="entry name" value="MA"/>
    <property type="match status" value="1"/>
</dbReference>
<dbReference type="Pfam" id="PF22673">
    <property type="entry name" value="MCP-like_PDC_1"/>
    <property type="match status" value="1"/>
</dbReference>
<dbReference type="Pfam" id="PF00015">
    <property type="entry name" value="MCPsignal"/>
    <property type="match status" value="1"/>
</dbReference>
<dbReference type="AlphaFoldDB" id="A0A7Y3YPK4"/>
<comment type="caution">
    <text evidence="7">The sequence shown here is derived from an EMBL/GenBank/DDBJ whole genome shotgun (WGS) entry which is preliminary data.</text>
</comment>
<dbReference type="EMBL" id="VTXW01000011">
    <property type="protein sequence ID" value="NOH34321.1"/>
    <property type="molecule type" value="Genomic_DNA"/>
</dbReference>
<keyword evidence="2 4" id="KW-0807">Transducer</keyword>